<dbReference type="SUPFAM" id="SSF50630">
    <property type="entry name" value="Acid proteases"/>
    <property type="match status" value="1"/>
</dbReference>
<evidence type="ECO:0000313" key="10">
    <source>
        <dbReference type="Proteomes" id="UP000588083"/>
    </source>
</evidence>
<dbReference type="EMBL" id="BLSC01000068">
    <property type="protein sequence ID" value="GFP37283.1"/>
    <property type="molecule type" value="Genomic_DNA"/>
</dbReference>
<dbReference type="Proteomes" id="UP000561271">
    <property type="component" value="Unassembled WGS sequence"/>
</dbReference>
<dbReference type="InterPro" id="IPR021109">
    <property type="entry name" value="Peptidase_aspartic_dom_sf"/>
</dbReference>
<dbReference type="Gene3D" id="2.40.70.10">
    <property type="entry name" value="Acid Proteases"/>
    <property type="match status" value="1"/>
</dbReference>
<evidence type="ECO:0000313" key="3">
    <source>
        <dbReference type="EMBL" id="GFP32549.1"/>
    </source>
</evidence>
<name>A0A6V8Q6E4_9ACTN</name>
<organism evidence="5 8">
    <name type="scientific">Candidatus Hakubella thermalkaliphila</name>
    <dbReference type="NCBI Taxonomy" id="2754717"/>
    <lineage>
        <taxon>Bacteria</taxon>
        <taxon>Bacillati</taxon>
        <taxon>Actinomycetota</taxon>
        <taxon>Actinomycetota incertae sedis</taxon>
        <taxon>Candidatus Hakubellales</taxon>
        <taxon>Candidatus Hakubellaceae</taxon>
        <taxon>Candidatus Hakubella</taxon>
    </lineage>
</organism>
<dbReference type="RefSeq" id="WP_176231534.1">
    <property type="nucleotide sequence ID" value="NZ_BLSC01000068.1"/>
</dbReference>
<gene>
    <name evidence="1" type="ORF">HKBW3S03_01397</name>
    <name evidence="2" type="ORF">HKBW3S34_01628</name>
    <name evidence="3" type="ORF">HKBW3S42_00853</name>
    <name evidence="4" type="ORF">HKBW3S44_00963</name>
    <name evidence="5" type="ORF">HKBW3S47_02004</name>
</gene>
<dbReference type="EMBL" id="BLSA01000098">
    <property type="protein sequence ID" value="GFP32549.1"/>
    <property type="molecule type" value="Genomic_DNA"/>
</dbReference>
<accession>A0A6V8Q6E4</accession>
<comment type="caution">
    <text evidence="5">The sequence shown here is derived from an EMBL/GenBank/DDBJ whole genome shotgun (WGS) entry which is preliminary data.</text>
</comment>
<evidence type="ECO:0000313" key="2">
    <source>
        <dbReference type="EMBL" id="GFP30708.1"/>
    </source>
</evidence>
<dbReference type="Proteomes" id="UP000568877">
    <property type="component" value="Unassembled WGS sequence"/>
</dbReference>
<dbReference type="AlphaFoldDB" id="A0A6V8Q6E4"/>
<evidence type="ECO:0000313" key="5">
    <source>
        <dbReference type="EMBL" id="GFP40308.1"/>
    </source>
</evidence>
<evidence type="ECO:0000313" key="9">
    <source>
        <dbReference type="Proteomes" id="UP000574717"/>
    </source>
</evidence>
<dbReference type="EMBL" id="BLRZ01000092">
    <property type="protein sequence ID" value="GFP30708.1"/>
    <property type="molecule type" value="Genomic_DNA"/>
</dbReference>
<evidence type="ECO:0000313" key="8">
    <source>
        <dbReference type="Proteomes" id="UP000569018"/>
    </source>
</evidence>
<protein>
    <recommendedName>
        <fullName evidence="11">Peptidase A2 domain-containing protein</fullName>
    </recommendedName>
</protein>
<proteinExistence type="predicted"/>
<dbReference type="Proteomes" id="UP000569018">
    <property type="component" value="Unassembled WGS sequence"/>
</dbReference>
<evidence type="ECO:0000313" key="6">
    <source>
        <dbReference type="Proteomes" id="UP000561271"/>
    </source>
</evidence>
<dbReference type="Proteomes" id="UP000588083">
    <property type="component" value="Unassembled WGS sequence"/>
</dbReference>
<evidence type="ECO:0000313" key="1">
    <source>
        <dbReference type="EMBL" id="GFP19893.1"/>
    </source>
</evidence>
<evidence type="ECO:0000313" key="7">
    <source>
        <dbReference type="Proteomes" id="UP000568877"/>
    </source>
</evidence>
<evidence type="ECO:0000313" key="4">
    <source>
        <dbReference type="EMBL" id="GFP37283.1"/>
    </source>
</evidence>
<reference evidence="6 7" key="1">
    <citation type="journal article" date="2020" name="Front. Microbiol.">
        <title>Single-cell genomics of novel Actinobacteria with the Wood-Ljungdahl pathway discovered in a serpentinizing system.</title>
        <authorList>
            <person name="Merino N."/>
            <person name="Kawai M."/>
            <person name="Boyd E.S."/>
            <person name="Colman D.R."/>
            <person name="McGlynn S.E."/>
            <person name="Nealson K.H."/>
            <person name="Kurokawa K."/>
            <person name="Hongoh Y."/>
        </authorList>
    </citation>
    <scope>NUCLEOTIDE SEQUENCE [LARGE SCALE GENOMIC DNA]</scope>
    <source>
        <strain evidence="1 9">S03</strain>
        <strain evidence="2 10">S34</strain>
        <strain evidence="3 7">S42</strain>
        <strain evidence="4 6">S44</strain>
        <strain evidence="5 8">S47</strain>
    </source>
</reference>
<sequence length="132" mass="15202">MIRQRFREERSSLGIVLRPVAEVIFEKDSFAVEIPMYVDSGADVSMVPFRFGRALGFEQEREDSIQEVKGISGAGVPYILKEVTLVLNGKRLKIRIAWALVEEVPMLMGRMGIFDKFRVVFDERNGWIDFEE</sequence>
<dbReference type="EMBL" id="BLSD01000198">
    <property type="protein sequence ID" value="GFP40308.1"/>
    <property type="molecule type" value="Genomic_DNA"/>
</dbReference>
<dbReference type="EMBL" id="BLRU01000170">
    <property type="protein sequence ID" value="GFP19893.1"/>
    <property type="molecule type" value="Genomic_DNA"/>
</dbReference>
<evidence type="ECO:0008006" key="11">
    <source>
        <dbReference type="Google" id="ProtNLM"/>
    </source>
</evidence>
<keyword evidence="10" id="KW-1185">Reference proteome</keyword>
<dbReference type="Proteomes" id="UP000574717">
    <property type="component" value="Unassembled WGS sequence"/>
</dbReference>